<feature type="compositionally biased region" description="Basic and acidic residues" evidence="1">
    <location>
        <begin position="88"/>
        <end position="98"/>
    </location>
</feature>
<evidence type="ECO:0000313" key="3">
    <source>
        <dbReference type="Proteomes" id="UP000639772"/>
    </source>
</evidence>
<feature type="region of interest" description="Disordered" evidence="1">
    <location>
        <begin position="1"/>
        <end position="21"/>
    </location>
</feature>
<dbReference type="Proteomes" id="UP000639772">
    <property type="component" value="Chromosome 9"/>
</dbReference>
<accession>A0A835QD94</accession>
<dbReference type="EMBL" id="JADCNM010000009">
    <property type="protein sequence ID" value="KAG0468555.1"/>
    <property type="molecule type" value="Genomic_DNA"/>
</dbReference>
<proteinExistence type="predicted"/>
<name>A0A835QD94_VANPL</name>
<dbReference type="AlphaFoldDB" id="A0A835QD94"/>
<reference evidence="2 3" key="1">
    <citation type="journal article" date="2020" name="Nat. Food">
        <title>A phased Vanilla planifolia genome enables genetic improvement of flavour and production.</title>
        <authorList>
            <person name="Hasing T."/>
            <person name="Tang H."/>
            <person name="Brym M."/>
            <person name="Khazi F."/>
            <person name="Huang T."/>
            <person name="Chambers A.H."/>
        </authorList>
    </citation>
    <scope>NUCLEOTIDE SEQUENCE [LARGE SCALE GENOMIC DNA]</scope>
    <source>
        <tissue evidence="2">Leaf</tissue>
    </source>
</reference>
<protein>
    <submittedName>
        <fullName evidence="2">Uncharacterized protein</fullName>
    </submittedName>
</protein>
<evidence type="ECO:0000313" key="2">
    <source>
        <dbReference type="EMBL" id="KAG0468555.1"/>
    </source>
</evidence>
<organism evidence="2 3">
    <name type="scientific">Vanilla planifolia</name>
    <name type="common">Vanilla</name>
    <dbReference type="NCBI Taxonomy" id="51239"/>
    <lineage>
        <taxon>Eukaryota</taxon>
        <taxon>Viridiplantae</taxon>
        <taxon>Streptophyta</taxon>
        <taxon>Embryophyta</taxon>
        <taxon>Tracheophyta</taxon>
        <taxon>Spermatophyta</taxon>
        <taxon>Magnoliopsida</taxon>
        <taxon>Liliopsida</taxon>
        <taxon>Asparagales</taxon>
        <taxon>Orchidaceae</taxon>
        <taxon>Vanilloideae</taxon>
        <taxon>Vanilleae</taxon>
        <taxon>Vanilla</taxon>
    </lineage>
</organism>
<sequence>MSTARPQEIHHPAEKAEEVGRAAEDDFPLRFTLPSEVVARDRGISNPCSRLVVESRRRRSAKSPWRENIDGVQGDAKSPQIHQGLEAMGRRVSQEVLP</sequence>
<feature type="compositionally biased region" description="Basic and acidic residues" evidence="1">
    <location>
        <begin position="7"/>
        <end position="21"/>
    </location>
</feature>
<comment type="caution">
    <text evidence="2">The sequence shown here is derived from an EMBL/GenBank/DDBJ whole genome shotgun (WGS) entry which is preliminary data.</text>
</comment>
<evidence type="ECO:0000256" key="1">
    <source>
        <dbReference type="SAM" id="MobiDB-lite"/>
    </source>
</evidence>
<feature type="region of interest" description="Disordered" evidence="1">
    <location>
        <begin position="55"/>
        <end position="98"/>
    </location>
</feature>
<gene>
    <name evidence="2" type="ORF">HPP92_017883</name>
</gene>